<dbReference type="Gene3D" id="3.40.50.2300">
    <property type="match status" value="1"/>
</dbReference>
<gene>
    <name evidence="13" type="ORF">EYC98_07905</name>
</gene>
<dbReference type="CDD" id="cd00082">
    <property type="entry name" value="HisKA"/>
    <property type="match status" value="1"/>
</dbReference>
<dbReference type="InterPro" id="IPR001789">
    <property type="entry name" value="Sig_transdc_resp-reg_receiver"/>
</dbReference>
<dbReference type="SMART" id="SM00448">
    <property type="entry name" value="REC"/>
    <property type="match status" value="1"/>
</dbReference>
<keyword evidence="7" id="KW-0902">Two-component regulatory system</keyword>
<dbReference type="SUPFAM" id="SSF158472">
    <property type="entry name" value="HAMP domain-like"/>
    <property type="match status" value="1"/>
</dbReference>
<dbReference type="PROSITE" id="PS50110">
    <property type="entry name" value="RESPONSE_REGULATORY"/>
    <property type="match status" value="1"/>
</dbReference>
<evidence type="ECO:0000256" key="1">
    <source>
        <dbReference type="ARBA" id="ARBA00000085"/>
    </source>
</evidence>
<dbReference type="SUPFAM" id="SSF55874">
    <property type="entry name" value="ATPase domain of HSP90 chaperone/DNA topoisomerase II/histidine kinase"/>
    <property type="match status" value="1"/>
</dbReference>
<evidence type="ECO:0000256" key="2">
    <source>
        <dbReference type="ARBA" id="ARBA00004370"/>
    </source>
</evidence>
<comment type="catalytic activity">
    <reaction evidence="1">
        <text>ATP + protein L-histidine = ADP + protein N-phospho-L-histidine.</text>
        <dbReference type="EC" id="2.7.13.3"/>
    </reaction>
</comment>
<dbReference type="PROSITE" id="PS50885">
    <property type="entry name" value="HAMP"/>
    <property type="match status" value="1"/>
</dbReference>
<dbReference type="InterPro" id="IPR003661">
    <property type="entry name" value="HisK_dim/P_dom"/>
</dbReference>
<dbReference type="InterPro" id="IPR033417">
    <property type="entry name" value="CHASE8"/>
</dbReference>
<dbReference type="Pfam" id="PF00512">
    <property type="entry name" value="HisKA"/>
    <property type="match status" value="1"/>
</dbReference>
<keyword evidence="4 8" id="KW-0597">Phosphoprotein</keyword>
<dbReference type="Pfam" id="PF02518">
    <property type="entry name" value="HATPase_c"/>
    <property type="match status" value="1"/>
</dbReference>
<dbReference type="Gene3D" id="6.10.340.10">
    <property type="match status" value="1"/>
</dbReference>
<dbReference type="InterPro" id="IPR036097">
    <property type="entry name" value="HisK_dim/P_sf"/>
</dbReference>
<dbReference type="SMART" id="SM00388">
    <property type="entry name" value="HisKA"/>
    <property type="match status" value="1"/>
</dbReference>
<evidence type="ECO:0000256" key="9">
    <source>
        <dbReference type="SAM" id="Phobius"/>
    </source>
</evidence>
<dbReference type="RefSeq" id="WP_279244775.1">
    <property type="nucleotide sequence ID" value="NZ_SHNN01000001.1"/>
</dbReference>
<keyword evidence="14" id="KW-1185">Reference proteome</keyword>
<dbReference type="SMART" id="SM00304">
    <property type="entry name" value="HAMP"/>
    <property type="match status" value="1"/>
</dbReference>
<evidence type="ECO:0000259" key="11">
    <source>
        <dbReference type="PROSITE" id="PS50110"/>
    </source>
</evidence>
<reference evidence="13" key="1">
    <citation type="submission" date="2019-02" db="EMBL/GenBank/DDBJ databases">
        <authorList>
            <person name="Li S.-H."/>
        </authorList>
    </citation>
    <scope>NUCLEOTIDE SEQUENCE</scope>
    <source>
        <strain evidence="13">IMCC14734</strain>
    </source>
</reference>
<evidence type="ECO:0000259" key="10">
    <source>
        <dbReference type="PROSITE" id="PS50109"/>
    </source>
</evidence>
<proteinExistence type="predicted"/>
<dbReference type="PANTHER" id="PTHR45339:SF1">
    <property type="entry name" value="HYBRID SIGNAL TRANSDUCTION HISTIDINE KINASE J"/>
    <property type="match status" value="1"/>
</dbReference>
<feature type="transmembrane region" description="Helical" evidence="9">
    <location>
        <begin position="14"/>
        <end position="39"/>
    </location>
</feature>
<dbReference type="PANTHER" id="PTHR45339">
    <property type="entry name" value="HYBRID SIGNAL TRANSDUCTION HISTIDINE KINASE J"/>
    <property type="match status" value="1"/>
</dbReference>
<evidence type="ECO:0000259" key="12">
    <source>
        <dbReference type="PROSITE" id="PS50885"/>
    </source>
</evidence>
<name>A0ABT3TEQ9_9GAMM</name>
<dbReference type="Proteomes" id="UP001143362">
    <property type="component" value="Unassembled WGS sequence"/>
</dbReference>
<evidence type="ECO:0000313" key="14">
    <source>
        <dbReference type="Proteomes" id="UP001143362"/>
    </source>
</evidence>
<keyword evidence="9" id="KW-0472">Membrane</keyword>
<accession>A0ABT3TEQ9</accession>
<evidence type="ECO:0000256" key="3">
    <source>
        <dbReference type="ARBA" id="ARBA00012438"/>
    </source>
</evidence>
<keyword evidence="9" id="KW-1133">Transmembrane helix</keyword>
<comment type="caution">
    <text evidence="13">The sequence shown here is derived from an EMBL/GenBank/DDBJ whole genome shotgun (WGS) entry which is preliminary data.</text>
</comment>
<dbReference type="InterPro" id="IPR005467">
    <property type="entry name" value="His_kinase_dom"/>
</dbReference>
<keyword evidence="5" id="KW-0808">Transferase</keyword>
<evidence type="ECO:0000256" key="7">
    <source>
        <dbReference type="ARBA" id="ARBA00023012"/>
    </source>
</evidence>
<dbReference type="Pfam" id="PF00072">
    <property type="entry name" value="Response_reg"/>
    <property type="match status" value="1"/>
</dbReference>
<feature type="transmembrane region" description="Helical" evidence="9">
    <location>
        <begin position="169"/>
        <end position="188"/>
    </location>
</feature>
<protein>
    <recommendedName>
        <fullName evidence="3">histidine kinase</fullName>
        <ecNumber evidence="3">2.7.13.3</ecNumber>
    </recommendedName>
</protein>
<dbReference type="Gene3D" id="3.30.565.10">
    <property type="entry name" value="Histidine kinase-like ATPase, C-terminal domain"/>
    <property type="match status" value="1"/>
</dbReference>
<feature type="domain" description="HAMP" evidence="12">
    <location>
        <begin position="193"/>
        <end position="246"/>
    </location>
</feature>
<dbReference type="InterPro" id="IPR003594">
    <property type="entry name" value="HATPase_dom"/>
</dbReference>
<feature type="domain" description="Histidine kinase" evidence="10">
    <location>
        <begin position="275"/>
        <end position="496"/>
    </location>
</feature>
<dbReference type="SUPFAM" id="SSF52172">
    <property type="entry name" value="CheY-like"/>
    <property type="match status" value="1"/>
</dbReference>
<dbReference type="InterPro" id="IPR036890">
    <property type="entry name" value="HATPase_C_sf"/>
</dbReference>
<keyword evidence="6" id="KW-0418">Kinase</keyword>
<keyword evidence="9" id="KW-0812">Transmembrane</keyword>
<dbReference type="Pfam" id="PF00672">
    <property type="entry name" value="HAMP"/>
    <property type="match status" value="1"/>
</dbReference>
<evidence type="ECO:0000256" key="5">
    <source>
        <dbReference type="ARBA" id="ARBA00022679"/>
    </source>
</evidence>
<dbReference type="CDD" id="cd16922">
    <property type="entry name" value="HATPase_EvgS-ArcB-TorS-like"/>
    <property type="match status" value="1"/>
</dbReference>
<comment type="subcellular location">
    <subcellularLocation>
        <location evidence="2">Membrane</location>
    </subcellularLocation>
</comment>
<organism evidence="13 14">
    <name type="scientific">Candidatus Litorirhabdus singularis</name>
    <dbReference type="NCBI Taxonomy" id="2518993"/>
    <lineage>
        <taxon>Bacteria</taxon>
        <taxon>Pseudomonadati</taxon>
        <taxon>Pseudomonadota</taxon>
        <taxon>Gammaproteobacteria</taxon>
        <taxon>Cellvibrionales</taxon>
        <taxon>Halieaceae</taxon>
        <taxon>Candidatus Litorirhabdus</taxon>
    </lineage>
</organism>
<dbReference type="SMART" id="SM00387">
    <property type="entry name" value="HATPase_c"/>
    <property type="match status" value="1"/>
</dbReference>
<dbReference type="EC" id="2.7.13.3" evidence="3"/>
<sequence length="661" mass="72427">MINTSSNASTGSKILNAIMLTTAFAVLWGLLAFGVLQFLEQKESLIRVAQNMGKVVAQTTRGSVAFNDQKSAVEILETFSTVPDLAFISIISSDGEVFASYKSKREAHQRIIESIESQSPHSLTNQLERTELSIDGVLVMTPIYIGGDYAGTVRLFTTLEYVYKSMLTLALQGIAILFIVLLVSLYFARQLRQVIASPLAELSETMRCISREGNYSLRARIDDENELGLVAESFNAMLGHIEERDQKLEKSVAQLTIAREAAEQSARAKSAFLANMSHEIRTPMNGVLGAVDLLKQERLSELASKLAGTIETSADTLLTLIDDVLDVSKIDAGKFSIVPKPNSLRTMILELEDFFTLEAGKQQLDLSIQVDSDVPDELLFDAGRLRQILVNLLGNAIKYTLAGSVDLTVSKYSLTEENQCLYFRITDSGVGIPQDMQSRIFDEFVQVDPGRTKRFSGTGLGLAIVRHLVLLMNGEVGFTSTEGHGSSFWFKIPMVTANGLQPQPVKVHAFDAGTEPDIARISPQFHANILLAEDSEANQFIISTVLSNYGLKVTIASDGLEAVEAVKSGNIFDLILMDIQMPNMDGVEAAAEISAILSGDPGARKVPIIALTAYALEEDKQSFLSEGMDDYLSKPLRSKDFLKILEKWLPDAATTDRVMLK</sequence>
<dbReference type="CDD" id="cd17546">
    <property type="entry name" value="REC_hyHK_CKI1_RcsC-like"/>
    <property type="match status" value="1"/>
</dbReference>
<feature type="modified residue" description="4-aspartylphosphate" evidence="8">
    <location>
        <position position="578"/>
    </location>
</feature>
<dbReference type="CDD" id="cd06225">
    <property type="entry name" value="HAMP"/>
    <property type="match status" value="1"/>
</dbReference>
<dbReference type="PROSITE" id="PS50109">
    <property type="entry name" value="HIS_KIN"/>
    <property type="match status" value="1"/>
</dbReference>
<evidence type="ECO:0000256" key="4">
    <source>
        <dbReference type="ARBA" id="ARBA00022553"/>
    </source>
</evidence>
<dbReference type="InterPro" id="IPR011006">
    <property type="entry name" value="CheY-like_superfamily"/>
</dbReference>
<dbReference type="Pfam" id="PF17152">
    <property type="entry name" value="CHASE8"/>
    <property type="match status" value="1"/>
</dbReference>
<evidence type="ECO:0000256" key="6">
    <source>
        <dbReference type="ARBA" id="ARBA00022777"/>
    </source>
</evidence>
<feature type="domain" description="Response regulatory" evidence="11">
    <location>
        <begin position="528"/>
        <end position="649"/>
    </location>
</feature>
<dbReference type="InterPro" id="IPR004358">
    <property type="entry name" value="Sig_transdc_His_kin-like_C"/>
</dbReference>
<dbReference type="EMBL" id="SHNN01000001">
    <property type="protein sequence ID" value="MCX2980800.1"/>
    <property type="molecule type" value="Genomic_DNA"/>
</dbReference>
<dbReference type="InterPro" id="IPR003660">
    <property type="entry name" value="HAMP_dom"/>
</dbReference>
<evidence type="ECO:0000313" key="13">
    <source>
        <dbReference type="EMBL" id="MCX2980800.1"/>
    </source>
</evidence>
<dbReference type="Gene3D" id="1.10.287.130">
    <property type="match status" value="1"/>
</dbReference>
<dbReference type="SUPFAM" id="SSF47384">
    <property type="entry name" value="Homodimeric domain of signal transducing histidine kinase"/>
    <property type="match status" value="1"/>
</dbReference>
<dbReference type="PRINTS" id="PR00344">
    <property type="entry name" value="BCTRLSENSOR"/>
</dbReference>
<evidence type="ECO:0000256" key="8">
    <source>
        <dbReference type="PROSITE-ProRule" id="PRU00169"/>
    </source>
</evidence>